<keyword evidence="2" id="KW-1185">Reference proteome</keyword>
<evidence type="ECO:0000313" key="2">
    <source>
        <dbReference type="Proteomes" id="UP000186868"/>
    </source>
</evidence>
<proteinExistence type="predicted"/>
<dbReference type="Pfam" id="PF23856">
    <property type="entry name" value="DUF7219"/>
    <property type="match status" value="1"/>
</dbReference>
<comment type="caution">
    <text evidence="1">The sequence shown here is derived from an EMBL/GenBank/DDBJ whole genome shotgun (WGS) entry which is preliminary data.</text>
</comment>
<name>A0A1U7HAS6_9CYAN</name>
<gene>
    <name evidence="1" type="ORF">NIES593_18140</name>
</gene>
<accession>A0A1U7HAS6</accession>
<dbReference type="AlphaFoldDB" id="A0A1U7HAS6"/>
<dbReference type="EMBL" id="MRCB01000028">
    <property type="protein sequence ID" value="OKH20638.1"/>
    <property type="molecule type" value="Genomic_DNA"/>
</dbReference>
<protein>
    <submittedName>
        <fullName evidence="1">Uncharacterized protein</fullName>
    </submittedName>
</protein>
<dbReference type="InterPro" id="IPR055643">
    <property type="entry name" value="DUF7219"/>
</dbReference>
<organism evidence="1 2">
    <name type="scientific">Hydrococcus rivularis NIES-593</name>
    <dbReference type="NCBI Taxonomy" id="1921803"/>
    <lineage>
        <taxon>Bacteria</taxon>
        <taxon>Bacillati</taxon>
        <taxon>Cyanobacteriota</taxon>
        <taxon>Cyanophyceae</taxon>
        <taxon>Pleurocapsales</taxon>
        <taxon>Hydrococcaceae</taxon>
        <taxon>Hydrococcus</taxon>
    </lineage>
</organism>
<dbReference type="OrthoDB" id="426986at2"/>
<dbReference type="Proteomes" id="UP000186868">
    <property type="component" value="Unassembled WGS sequence"/>
</dbReference>
<sequence>MERDFLSFYSCYRSEIEPKHLIFNANCGEFSQGVGYICNLETVGKIAAEQGYQNINILWKQLSALKTKLELEGFAHNKNFF</sequence>
<reference evidence="1 2" key="1">
    <citation type="submission" date="2016-11" db="EMBL/GenBank/DDBJ databases">
        <title>Draft Genome Sequences of Nine Cyanobacterial Strains from Diverse Habitats.</title>
        <authorList>
            <person name="Zhu T."/>
            <person name="Hou S."/>
            <person name="Lu X."/>
            <person name="Hess W.R."/>
        </authorList>
    </citation>
    <scope>NUCLEOTIDE SEQUENCE [LARGE SCALE GENOMIC DNA]</scope>
    <source>
        <strain evidence="1 2">NIES-593</strain>
    </source>
</reference>
<dbReference type="STRING" id="1921803.NIES593_18140"/>
<evidence type="ECO:0000313" key="1">
    <source>
        <dbReference type="EMBL" id="OKH20638.1"/>
    </source>
</evidence>